<evidence type="ECO:0000259" key="2">
    <source>
        <dbReference type="PROSITE" id="PS51898"/>
    </source>
</evidence>
<dbReference type="SUPFAM" id="SSF56349">
    <property type="entry name" value="DNA breaking-rejoining enzymes"/>
    <property type="match status" value="1"/>
</dbReference>
<keyword evidence="4" id="KW-1185">Reference proteome</keyword>
<keyword evidence="1" id="KW-0233">DNA recombination</keyword>
<evidence type="ECO:0000313" key="3">
    <source>
        <dbReference type="EMBL" id="RAS59736.1"/>
    </source>
</evidence>
<dbReference type="InterPro" id="IPR013762">
    <property type="entry name" value="Integrase-like_cat_sf"/>
</dbReference>
<evidence type="ECO:0000256" key="1">
    <source>
        <dbReference type="ARBA" id="ARBA00023172"/>
    </source>
</evidence>
<dbReference type="Gene3D" id="1.10.443.10">
    <property type="entry name" value="Intergrase catalytic core"/>
    <property type="match status" value="1"/>
</dbReference>
<dbReference type="Pfam" id="PF00589">
    <property type="entry name" value="Phage_integrase"/>
    <property type="match status" value="1"/>
</dbReference>
<protein>
    <submittedName>
        <fullName evidence="3">Phage integrase family protein</fullName>
    </submittedName>
</protein>
<evidence type="ECO:0000313" key="4">
    <source>
        <dbReference type="Proteomes" id="UP000248714"/>
    </source>
</evidence>
<dbReference type="InterPro" id="IPR002104">
    <property type="entry name" value="Integrase_catalytic"/>
</dbReference>
<accession>A0ABX9DWE2</accession>
<dbReference type="PROSITE" id="PS51898">
    <property type="entry name" value="TYR_RECOMBINASE"/>
    <property type="match status" value="1"/>
</dbReference>
<organism evidence="3 4">
    <name type="scientific">Lentzea atacamensis</name>
    <dbReference type="NCBI Taxonomy" id="531938"/>
    <lineage>
        <taxon>Bacteria</taxon>
        <taxon>Bacillati</taxon>
        <taxon>Actinomycetota</taxon>
        <taxon>Actinomycetes</taxon>
        <taxon>Pseudonocardiales</taxon>
        <taxon>Pseudonocardiaceae</taxon>
        <taxon>Lentzea</taxon>
    </lineage>
</organism>
<name>A0ABX9DWE2_9PSEU</name>
<reference evidence="3 4" key="1">
    <citation type="submission" date="2018-06" db="EMBL/GenBank/DDBJ databases">
        <title>Genomic Encyclopedia of Type Strains, Phase IV (KMG-IV): sequencing the most valuable type-strain genomes for metagenomic binning, comparative biology and taxonomic classification.</title>
        <authorList>
            <person name="Goeker M."/>
        </authorList>
    </citation>
    <scope>NUCLEOTIDE SEQUENCE [LARGE SCALE GENOMIC DNA]</scope>
    <source>
        <strain evidence="3 4">DSM 45479</strain>
    </source>
</reference>
<dbReference type="EMBL" id="QLTT01000013">
    <property type="protein sequence ID" value="RAS59736.1"/>
    <property type="molecule type" value="Genomic_DNA"/>
</dbReference>
<dbReference type="Proteomes" id="UP000248714">
    <property type="component" value="Unassembled WGS sequence"/>
</dbReference>
<dbReference type="InterPro" id="IPR011010">
    <property type="entry name" value="DNA_brk_join_enz"/>
</dbReference>
<feature type="domain" description="Tyr recombinase" evidence="2">
    <location>
        <begin position="1"/>
        <end position="71"/>
    </location>
</feature>
<comment type="caution">
    <text evidence="3">The sequence shown here is derived from an EMBL/GenBank/DDBJ whole genome shotgun (WGS) entry which is preliminary data.</text>
</comment>
<sequence length="71" mass="7864">MTNLFELIIGTGMRKGEALALHWADVHLDEHVLFVRQTLSNINNSTPIFTTPKTKSSLAWVGLSNRVTSAL</sequence>
<proteinExistence type="predicted"/>
<gene>
    <name evidence="3" type="ORF">C8D87_11336</name>
</gene>